<dbReference type="InterPro" id="IPR039127">
    <property type="entry name" value="Trm112"/>
</dbReference>
<reference evidence="4 5" key="1">
    <citation type="submission" date="2014-03" db="EMBL/GenBank/DDBJ databases">
        <title>Draft genome of the hookworm Oesophagostomum dentatum.</title>
        <authorList>
            <person name="Mitreva M."/>
        </authorList>
    </citation>
    <scope>NUCLEOTIDE SEQUENCE [LARGE SCALE GENOMIC DNA]</scope>
    <source>
        <strain evidence="4 5">OD-Hann</strain>
    </source>
</reference>
<protein>
    <recommendedName>
        <fullName evidence="2">Multifunctional methyltransferase subunit TRM112-like protein</fullName>
    </recommendedName>
    <alternativeName>
        <fullName evidence="3">tRNA methyltransferase 112 homolog</fullName>
    </alternativeName>
</protein>
<comment type="similarity">
    <text evidence="1">Belongs to the TRM112 family.</text>
</comment>
<dbReference type="PANTHER" id="PTHR12773:SF0">
    <property type="entry name" value="MULTIFUNCTIONAL METHYLTRANSFERASE SUBUNIT TRM112-LIKE PROTEIN"/>
    <property type="match status" value="1"/>
</dbReference>
<evidence type="ECO:0000256" key="3">
    <source>
        <dbReference type="ARBA" id="ARBA00030516"/>
    </source>
</evidence>
<evidence type="ECO:0000256" key="2">
    <source>
        <dbReference type="ARBA" id="ARBA00019989"/>
    </source>
</evidence>
<dbReference type="Pfam" id="PF03966">
    <property type="entry name" value="Trm112p"/>
    <property type="match status" value="1"/>
</dbReference>
<dbReference type="OrthoDB" id="2187549at2759"/>
<proteinExistence type="inferred from homology"/>
<dbReference type="EMBL" id="KN549676">
    <property type="protein sequence ID" value="KHJ96408.1"/>
    <property type="molecule type" value="Genomic_DNA"/>
</dbReference>
<evidence type="ECO:0000256" key="1">
    <source>
        <dbReference type="ARBA" id="ARBA00007980"/>
    </source>
</evidence>
<dbReference type="AlphaFoldDB" id="A0A0B1TFR6"/>
<name>A0A0B1TFR6_OESDE</name>
<evidence type="ECO:0000313" key="5">
    <source>
        <dbReference type="Proteomes" id="UP000053660"/>
    </source>
</evidence>
<dbReference type="Gene3D" id="2.20.25.10">
    <property type="match status" value="1"/>
</dbReference>
<dbReference type="GO" id="GO:0046982">
    <property type="term" value="F:protein heterodimerization activity"/>
    <property type="evidence" value="ECO:0007669"/>
    <property type="project" value="InterPro"/>
</dbReference>
<accession>A0A0B1TFR6</accession>
<evidence type="ECO:0000313" key="4">
    <source>
        <dbReference type="EMBL" id="KHJ96408.1"/>
    </source>
</evidence>
<dbReference type="PANTHER" id="PTHR12773">
    <property type="entry name" value="UPF0315 PROTEIN-RELATED"/>
    <property type="match status" value="1"/>
</dbReference>
<dbReference type="CDD" id="cd21089">
    <property type="entry name" value="Trm112-like"/>
    <property type="match status" value="1"/>
</dbReference>
<dbReference type="InterPro" id="IPR005651">
    <property type="entry name" value="Trm112-like"/>
</dbReference>
<dbReference type="SUPFAM" id="SSF158997">
    <property type="entry name" value="Trm112p-like"/>
    <property type="match status" value="1"/>
</dbReference>
<sequence length="169" mass="18866">MKLLTHNFLSSRFLKNVNNGYPLILRANQKANKEVEFNEKFVLNMMPKVDYASLYNAALSIGEAGNMPESLPEDWETNVPVLMELHRVMLCVEIIDGELECPDTGRKFPIKDGIPNLLVNENENVTVDEQILDNEGNVVRFDLDGSTSEFDGLADIDLSPIKGPSSSHS</sequence>
<organism evidence="4 5">
    <name type="scientific">Oesophagostomum dentatum</name>
    <name type="common">Nodular worm</name>
    <dbReference type="NCBI Taxonomy" id="61180"/>
    <lineage>
        <taxon>Eukaryota</taxon>
        <taxon>Metazoa</taxon>
        <taxon>Ecdysozoa</taxon>
        <taxon>Nematoda</taxon>
        <taxon>Chromadorea</taxon>
        <taxon>Rhabditida</taxon>
        <taxon>Rhabditina</taxon>
        <taxon>Rhabditomorpha</taxon>
        <taxon>Strongyloidea</taxon>
        <taxon>Strongylidae</taxon>
        <taxon>Oesophagostomum</taxon>
    </lineage>
</organism>
<dbReference type="GO" id="GO:0070476">
    <property type="term" value="P:rRNA (guanine-N7)-methylation"/>
    <property type="evidence" value="ECO:0007669"/>
    <property type="project" value="TreeGrafter"/>
</dbReference>
<dbReference type="GO" id="GO:0030488">
    <property type="term" value="P:tRNA methylation"/>
    <property type="evidence" value="ECO:0007669"/>
    <property type="project" value="TreeGrafter"/>
</dbReference>
<gene>
    <name evidence="4" type="ORF">OESDEN_03629</name>
</gene>
<keyword evidence="5" id="KW-1185">Reference proteome</keyword>
<dbReference type="Proteomes" id="UP000053660">
    <property type="component" value="Unassembled WGS sequence"/>
</dbReference>